<comment type="subcellular location">
    <subcellularLocation>
        <location evidence="1">Secreted</location>
    </subcellularLocation>
</comment>
<feature type="region of interest" description="Disordered" evidence="5">
    <location>
        <begin position="2960"/>
        <end position="3026"/>
    </location>
</feature>
<feature type="compositionally biased region" description="Polar residues" evidence="5">
    <location>
        <begin position="1061"/>
        <end position="1074"/>
    </location>
</feature>
<dbReference type="PROSITE" id="PS50093">
    <property type="entry name" value="PKD"/>
    <property type="match status" value="1"/>
</dbReference>
<dbReference type="PROSITE" id="PS50188">
    <property type="entry name" value="B302_SPRY"/>
    <property type="match status" value="1"/>
</dbReference>
<dbReference type="Proteomes" id="UP000663929">
    <property type="component" value="Chromosome"/>
</dbReference>
<feature type="region of interest" description="Disordered" evidence="5">
    <location>
        <begin position="3374"/>
        <end position="3394"/>
    </location>
</feature>
<feature type="compositionally biased region" description="Acidic residues" evidence="5">
    <location>
        <begin position="1100"/>
        <end position="1113"/>
    </location>
</feature>
<evidence type="ECO:0000313" key="8">
    <source>
        <dbReference type="EMBL" id="QTD51194.1"/>
    </source>
</evidence>
<dbReference type="InterPro" id="IPR053180">
    <property type="entry name" value="Ca-binding_acidic-repeat"/>
</dbReference>
<feature type="region of interest" description="Disordered" evidence="5">
    <location>
        <begin position="1061"/>
        <end position="1138"/>
    </location>
</feature>
<feature type="compositionally biased region" description="Acidic residues" evidence="5">
    <location>
        <begin position="1497"/>
        <end position="1506"/>
    </location>
</feature>
<dbReference type="InterPro" id="IPR013320">
    <property type="entry name" value="ConA-like_dom_sf"/>
</dbReference>
<feature type="region of interest" description="Disordered" evidence="5">
    <location>
        <begin position="210"/>
        <end position="251"/>
    </location>
</feature>
<reference evidence="8" key="1">
    <citation type="submission" date="2021-03" db="EMBL/GenBank/DDBJ databases">
        <title>Acanthopleuribacteraceae sp. M133.</title>
        <authorList>
            <person name="Wang G."/>
        </authorList>
    </citation>
    <scope>NUCLEOTIDE SEQUENCE</scope>
    <source>
        <strain evidence="8">M133</strain>
    </source>
</reference>
<dbReference type="SUPFAM" id="SSF49299">
    <property type="entry name" value="PKD domain"/>
    <property type="match status" value="4"/>
</dbReference>
<sequence length="3890" mass="409730">MVSALPIQAATYLSDQDKHPSVQLSQDRLSVLFRETQVRAVRSDVAVSPGDGVFYFEYTQFAREGERGFGVATDRARLDRGGGLDAVSFAVRSDGTVWYRGDAIGEFKLAGDTLGLALDYRGAVPTVHILAGSARDLEIRTFALHGLSQPLYILVFGNEGGLGVSQSAGWHQRINPGNAEDPPFAIDASSELRRVGLLDVKTAALPWADAALGDDGSDGSDAGDGSDGGDGGDAGTAPRLEMVDPPAAGRSGEAVTFYGSAEDAEDGDLSHRIQWSAGPGHASRVGSQYRFVPAAEGVYPITARVTDNDGNESSVQHRFVVSDGDREPTIRFVDPPLQVILGEPLRLEARAEDAEDGDLSHLIQWHSDAGSGTGAVFEVVPVKAGSFSVVAGVRDRSGNTATARLTLNIVVENSPPELEWVQTPESVASGETAVFLARAEDAEDGDLSGHISWRVGNQRGVGPRFDFLGRVPGRYAIVATVADEDGAEVESRVEIEVVLGNQAPRVSLIEAPDQVFVGALLRLAAQAEDAEDGNLDDEIRWYDANDDLAAEGSVLETRIAEQGRARFTARIADSDGAANEVTHEVTVVLPESKPTVEILSVSSSIELGQQVVAVARATAGDGSDISERIRWSTNASDEIGEGPEFRFFPLEEGDFELVAAVQGTNREEITDRASFHVRGEPVDTDEDGLTDDEEEVLGTDPNDPDSDDDDLLDGVEVNETLTDPLDPDSDDDGMPDGWEVIHALNPNVDDAAGDPDLDGFSNLEEFTADTDPRDGLDYPGAPPITRLSLTDRHETVELSEDRLGVRFTGADHKGVRSDRAVAPGSGFFYYEGHREVPVGNYGFGVATAAAPLDTFGGAANLSLGVNTMGGVAYDGSFVSFFQGGQEYYGLAVDYRGANPVVHIIVSETLEGPGQLVFSQTMEAVTEPLYILVYGNPVSSDFQQTINPGNDVATAPFQYDPVAILTAAAVDGADQLNLGWNPPDPNANQRPVLNVDQEDGAVVELGNAVSFTATATDAEDGDVSADIQWSVAPGTATGNGSSFNFTPIEVGDYLVTATVSDSEGASATDTVSFSVTDPGDVDTDEDGLTDNQEGQLGTDPNDPDSDDDGLSDGDEVNHYGTDPLSVDSDQDTMPDGYEVTHGLNPTMDDGGGDLDGDTFTNLQEFNAGTNPNNPNSFPGASYTTLLSDTDKDPSITLTEDRLGAIFSGSGHRGVRSDTGLQPGSGFYYFEGRREVDIGNFGFGVASTSAPLDNYGGATDQALGVNLLGGVAYNGEFVHFFSTNAVYYGIAVDYRGASPVVYIIFAPDENASPELVTQVALPEIGTPLHILVYGEATTSGVQQTINPGNNLNAQPFHYDPISVLTQAGVAGAESLILGWNEPDPDADQRPILEIDPAPANLLVGTPLTLTATATDLEDGDLTAVIQWSDSFGEADGTGGTFTFTPTIAGAHTISATVVDSVGLSAGAAVTVNVVDNDATDSDGDGLSDARELANGTDLLDPDSDDDSLLDGAEVDTHLTNPLNEDTDFDLIPDGFEVNNGLDPLRDDADEDLDDDGFSNLEEYEAGTDPRSANSYPGAPDVTLLSDSDRDPTVTLTPDRLGVIFTGSGHRGVRSDTAIQPGSGFYYYEGRRLVEAGNFGFGVATADAPLDNFGGATDQSVGINTLGGLAYDGAFLRFFSAQPEYYGLAVDYRGLNPVVHVVLSETPGEPGFVLESLTMTQVTSPLYILVYGNALTEGTTQQTINPGNDVGVMPFHYNIDQILHDAEVPGADDLILGWNAPDPNANRRPSIVFSRTPALVIAGQTIEAEASATDSEDGDLTATIQWRTDGAADTGTGAVFSYTATAVGVHTITARVVDSEGLAAAATFGVTVVDGAGDGDNDGLTDGEEALAGTDPDDPDSDDDGLTDGEEVLVHGTNPLSADTDGDTMPDAYEVAHGLDPLVDDADGDLDGDNFTNLSEFLAGTDPRSANSFPGASGITLLSEVDKHPSVVLSEDRLGVRYTAPFHNGVRSDTAIQPGSGFYYFEGHREIDAGNYGFGVATAAAPLDNWGGFSDQSVGVNAMGGVAYDGGFVSFFGGDQAYYGFAVDYRGAFPVVHVILGNTLDGPGELIHSVAMTQVSEPLFIHVYGEPISDGIQQTVNPGNDTQVTPFHYDPVQVLTAAGVEGAETLTLGWNLPQDEGAGFETFLNEDDKDPTIVLTEDLLGATFTGAGHRGVRSDRAVEPGAGFFYYEGRREVDFGNYGFGVATLDAPLDNYGGATDQSLGANLLGGIAYEGEFKSFFSAGSETFGFAVDYRGVNPVVHIIGADFEGEPGYLIDSLTLTGIDQALYILVYGNPVAEGIQQTINPGNDPDEQPFVYDPIAILSAAAVPGAEELVVGWQYPDPNANRRPRIQLLSSDATVIAGTAIDLQATADDREDGDLTASLVWHDDLDDVGAQGGTFGYSPVAVGQHTVTVSVTDSGGEAASASLTLNVVSNNTPPTLDIDQADLSVVQGTSVTLTASAQDAEDGDLGSAIQWSDANGPDTAVGASFTFVPQAIGAHTITAEVTDGNGDNAADQVVVTVIDPATVDSDDDGLNDAAEAQNGTDPNDPDSDDDGLSDGDEVLTHGTDPLSDDSDNDGMPDGWELTHNLNPNVDDSLLDPDNDTFTNLEEYEAGTDPNSDNSFPGAPTLTYLSETDRHESVILSDDLLGARFTDGDHRGVRSNVGVFPRAGIYYYEGRRLIDEGDFGFGVATAAAPLDAFGGASNQSVGVHALGGVAYEGGFVSFFSGEQEYYGLAVDYRGVNPIVHVIASETLDGPGTVVSSLTMEAVSGPVFILVYGRPMIEDIQQTINPGNDTVGRPFRYDPVAVLTAAGVEGAADMVLGWQDPDPNANRPPVVVIDTEGGNVDIGDRIEATASAIDFEDGDMTAAIQWSDSASATTAVGGIISFEPQTLGDHVLTARVVDSEGAAGEAQVTFTVVDPSLIDTDNDGLSDGEEATHGTDPNDPDSDDDGLTDGAEVNTHGTDPLSADSDGDQMPDNYELTYGLDPTVDDGAGDLDNDTFSNFTEYQAGTLPNDPTSFPGAVTVTRLNPDDAAPGVQLTVDRLGVTFTQGNVSAVRSDVAVEPGSGVFYYEGHTDLGRANLGFGVATAQASLTSNGGADDQSIGVLAIGGITYAGEFIEFFSGEHTTYGLAVDYRGVHPIVHVILADGIGQPGEHFTRIEMENVTDSLYIFVYGQPLTSGVQQTINPGNDLDAHPFEFDIARILTDVWIGGNVIDDPDEMVLGWNRPNPRPTLAIQGGNQSVIEGATVTLHGTASDFEGTDISDDIEWDESGGNAGLGAMFQFLPVGPGTHEVVAEVVDRFGGTANAMVDVVVVDAGDSRDSDDDGLTDVAELQTHGTDPHRADSDGDGLSDGDEVVIHLTAPLLADTDSDGMDDAYEVRHGLNPLANDAGLDPDNDGYTNLAEAQADTDPNDAQSYPGKGTVLLSTSDKHPSVTLGADRLRVRFGDASPRAVRSEIAVSPGSGWSYFEGRRLAGLGNYGFAVATRQAPLDAEGGSDDQSVAWVTTGSFRYDGGEVGHFRDSTIVTPAQNQVYSLAVDYTGLNPVVYGFVGNENLEWEIMPAVTMSSVTGPVYIMVWGASVTSGDQAAINGGDTQLGYRNFHHPGHYVLFTEAFQAGAEFMGTGWGSEHAYAGRERPLSFERVFMQQDHTTGAGIFVSPGGLTISYSVDHKEAIRTNQGMIGEFRYWEAHRETEIPGNLGQGFVSEYGKINDYCCVSDSYTDTPPSMSINSAAGVWRNLVAQQIYDTNNTVYGFACDYRGSRPIIYSIVGGELINVMVLDDMFTPIHPMLYGNPQGAIPANSANFGTAPFVFDAHTILENAGVDVGDLVLGWGPHRIERADPKREANR</sequence>
<keyword evidence="3" id="KW-0732">Signal</keyword>
<dbReference type="Pfam" id="PF00801">
    <property type="entry name" value="PKD"/>
    <property type="match status" value="1"/>
</dbReference>
<feature type="region of interest" description="Disordered" evidence="5">
    <location>
        <begin position="1493"/>
        <end position="1524"/>
    </location>
</feature>
<evidence type="ECO:0000256" key="2">
    <source>
        <dbReference type="ARBA" id="ARBA00022525"/>
    </source>
</evidence>
<dbReference type="InterPro" id="IPR013783">
    <property type="entry name" value="Ig-like_fold"/>
</dbReference>
<organism evidence="8 9">
    <name type="scientific">Sulfidibacter corallicola</name>
    <dbReference type="NCBI Taxonomy" id="2818388"/>
    <lineage>
        <taxon>Bacteria</taxon>
        <taxon>Pseudomonadati</taxon>
        <taxon>Acidobacteriota</taxon>
        <taxon>Holophagae</taxon>
        <taxon>Acanthopleuribacterales</taxon>
        <taxon>Acanthopleuribacteraceae</taxon>
        <taxon>Sulfidibacter</taxon>
    </lineage>
</organism>
<dbReference type="Gene3D" id="2.60.40.10">
    <property type="entry name" value="Immunoglobulins"/>
    <property type="match status" value="8"/>
</dbReference>
<feature type="domain" description="B30.2/SPRY" evidence="7">
    <location>
        <begin position="1"/>
        <end position="173"/>
    </location>
</feature>
<dbReference type="GO" id="GO:0005509">
    <property type="term" value="F:calcium ion binding"/>
    <property type="evidence" value="ECO:0007669"/>
    <property type="project" value="InterPro"/>
</dbReference>
<evidence type="ECO:0000259" key="7">
    <source>
        <dbReference type="PROSITE" id="PS50188"/>
    </source>
</evidence>
<dbReference type="InterPro" id="IPR000601">
    <property type="entry name" value="PKD_dom"/>
</dbReference>
<feature type="region of interest" description="Disordered" evidence="5">
    <location>
        <begin position="670"/>
        <end position="712"/>
    </location>
</feature>
<dbReference type="PANTHER" id="PTHR37467:SF1">
    <property type="entry name" value="EXPORTED CALCIUM-BINDING GLYCOPROTEIN"/>
    <property type="match status" value="1"/>
</dbReference>
<feature type="compositionally biased region" description="Acidic residues" evidence="5">
    <location>
        <begin position="1874"/>
        <end position="1908"/>
    </location>
</feature>
<feature type="region of interest" description="Disordered" evidence="5">
    <location>
        <begin position="1537"/>
        <end position="1588"/>
    </location>
</feature>
<dbReference type="CDD" id="cd00146">
    <property type="entry name" value="PKD"/>
    <property type="match status" value="1"/>
</dbReference>
<keyword evidence="2" id="KW-0964">Secreted</keyword>
<feature type="region of interest" description="Disordered" evidence="5">
    <location>
        <begin position="2566"/>
        <end position="2666"/>
    </location>
</feature>
<protein>
    <submittedName>
        <fullName evidence="8">Uncharacterized protein</fullName>
    </submittedName>
</protein>
<dbReference type="RefSeq" id="WP_237381325.1">
    <property type="nucleotide sequence ID" value="NZ_CP071793.1"/>
</dbReference>
<evidence type="ECO:0000256" key="4">
    <source>
        <dbReference type="ARBA" id="ARBA00022837"/>
    </source>
</evidence>
<feature type="compositionally biased region" description="Acidic residues" evidence="5">
    <location>
        <begin position="2984"/>
        <end position="2993"/>
    </location>
</feature>
<evidence type="ECO:0000256" key="1">
    <source>
        <dbReference type="ARBA" id="ARBA00004613"/>
    </source>
</evidence>
<feature type="compositionally biased region" description="Acidic residues" evidence="5">
    <location>
        <begin position="682"/>
        <end position="712"/>
    </location>
</feature>
<evidence type="ECO:0000259" key="6">
    <source>
        <dbReference type="PROSITE" id="PS50093"/>
    </source>
</evidence>
<name>A0A8A4TPS1_SULCO</name>
<dbReference type="SUPFAM" id="SSF103647">
    <property type="entry name" value="TSP type-3 repeat"/>
    <property type="match status" value="3"/>
</dbReference>
<feature type="compositionally biased region" description="Acidic residues" evidence="5">
    <location>
        <begin position="2966"/>
        <end position="2975"/>
    </location>
</feature>
<feature type="domain" description="PKD" evidence="6">
    <location>
        <begin position="1007"/>
        <end position="1075"/>
    </location>
</feature>
<accession>A0A8A4TPS1</accession>
<dbReference type="KEGG" id="scor:J3U87_01885"/>
<dbReference type="EMBL" id="CP071793">
    <property type="protein sequence ID" value="QTD51194.1"/>
    <property type="molecule type" value="Genomic_DNA"/>
</dbReference>
<proteinExistence type="predicted"/>
<dbReference type="SUPFAM" id="SSF49899">
    <property type="entry name" value="Concanavalin A-like lectins/glucanases"/>
    <property type="match status" value="5"/>
</dbReference>
<dbReference type="InterPro" id="IPR028974">
    <property type="entry name" value="TSP_type-3_rpt"/>
</dbReference>
<keyword evidence="4" id="KW-0106">Calcium</keyword>
<dbReference type="InterPro" id="IPR043136">
    <property type="entry name" value="B30.2/SPRY_sf"/>
</dbReference>
<dbReference type="InterPro" id="IPR059100">
    <property type="entry name" value="TSP3_bac"/>
</dbReference>
<dbReference type="Gene3D" id="2.60.120.920">
    <property type="match status" value="9"/>
</dbReference>
<evidence type="ECO:0000256" key="5">
    <source>
        <dbReference type="SAM" id="MobiDB-lite"/>
    </source>
</evidence>
<dbReference type="SMART" id="SM00089">
    <property type="entry name" value="PKD"/>
    <property type="match status" value="10"/>
</dbReference>
<evidence type="ECO:0000313" key="9">
    <source>
        <dbReference type="Proteomes" id="UP000663929"/>
    </source>
</evidence>
<gene>
    <name evidence="8" type="ORF">J3U87_01885</name>
</gene>
<dbReference type="PANTHER" id="PTHR37467">
    <property type="entry name" value="EXPORTED CALCIUM-BINDING GLYCOPROTEIN-RELATED"/>
    <property type="match status" value="1"/>
</dbReference>
<feature type="compositionally biased region" description="Gly residues" evidence="5">
    <location>
        <begin position="225"/>
        <end position="234"/>
    </location>
</feature>
<feature type="region of interest" description="Disordered" evidence="5">
    <location>
        <begin position="1871"/>
        <end position="1908"/>
    </location>
</feature>
<dbReference type="Pfam" id="PF18884">
    <property type="entry name" value="TSP3_bac"/>
    <property type="match status" value="15"/>
</dbReference>
<keyword evidence="9" id="KW-1185">Reference proteome</keyword>
<dbReference type="InterPro" id="IPR001870">
    <property type="entry name" value="B30.2/SPRY"/>
</dbReference>
<feature type="compositionally biased region" description="Acidic residues" evidence="5">
    <location>
        <begin position="1078"/>
        <end position="1087"/>
    </location>
</feature>
<feature type="compositionally biased region" description="Acidic residues" evidence="5">
    <location>
        <begin position="1545"/>
        <end position="1563"/>
    </location>
</feature>
<dbReference type="InterPro" id="IPR035986">
    <property type="entry name" value="PKD_dom_sf"/>
</dbReference>
<feature type="compositionally biased region" description="Basic and acidic residues" evidence="5">
    <location>
        <begin position="670"/>
        <end position="681"/>
    </location>
</feature>
<evidence type="ECO:0000256" key="3">
    <source>
        <dbReference type="ARBA" id="ARBA00022729"/>
    </source>
</evidence>
<dbReference type="InterPro" id="IPR022409">
    <property type="entry name" value="PKD/Chitinase_dom"/>
</dbReference>
<feature type="compositionally biased region" description="Acidic residues" evidence="5">
    <location>
        <begin position="2587"/>
        <end position="2601"/>
    </location>
</feature>